<dbReference type="InterPro" id="IPR042096">
    <property type="entry name" value="Dihydro-acid_dehy_C"/>
</dbReference>
<dbReference type="PROSITE" id="PS00886">
    <property type="entry name" value="ILVD_EDD_1"/>
    <property type="match status" value="1"/>
</dbReference>
<evidence type="ECO:0000313" key="22">
    <source>
        <dbReference type="EMBL" id="CAF0869650.1"/>
    </source>
</evidence>
<sequence>MPSNKYSSHLTQDKAYGTAQAMLYATGLTEPDMARAQVGIVSMWYEGNPCNIHLARLANCVQTSMRESIEQNNLVGMRFNTIGVSDAISMGTAGMSYSLPSRDLIADSIESVMSAHWYDGLITIPGCDKNMPGSVIAMARLNRPALMIYGGTIGAGHTTLGSCTRTIDIESTFEVYAQYVKGEISDEERQDVVRHACPGEGACGGMYTANTMAVAIEAMGLSLPYSSSTPAANPLKLAECKRAVEAIRILLEKDIKPKDIMTRKAFENAITVTNALGGSTNSVLHLIAMGHAADVPIALEDFQEISRRTPYIADLRPSGKYLMADLHSIGGTPAVLKYLLSQGKIHGDIMTVTGKTLAENLAECRDLGFIEGMPSTVRQGPGPGNQDLIHPIDRPLKASGHLQILRGNLAPDGAVAKITGKEGLWFEGEALVYDSEELMIESFVRGDIRKGTGKKYVIVIRYEGPRGGPGMPEMLKPTGTIMGAGLGKDCALITDGRFSGASHGFIVGHICPEAAVGGPIALVKNGDIISVKLTSNGGHGTLNLHVTEDELNERRTQWKLPVKANIPKKGYLRKYVQCVQSASNGCITDG</sequence>
<dbReference type="Proteomes" id="UP000663854">
    <property type="component" value="Unassembled WGS sequence"/>
</dbReference>
<dbReference type="EMBL" id="CAJNOL010000128">
    <property type="protein sequence ID" value="CAF0869650.1"/>
    <property type="molecule type" value="Genomic_DNA"/>
</dbReference>
<feature type="domain" description="Dihydroxy-acid/6-phosphogluconate dehydratase N-terminal" evidence="17">
    <location>
        <begin position="35"/>
        <end position="360"/>
    </location>
</feature>
<dbReference type="SUPFAM" id="SSF143975">
    <property type="entry name" value="IlvD/EDD N-terminal domain-like"/>
    <property type="match status" value="1"/>
</dbReference>
<evidence type="ECO:0000256" key="6">
    <source>
        <dbReference type="ARBA" id="ARBA00022842"/>
    </source>
</evidence>
<dbReference type="InterPro" id="IPR050165">
    <property type="entry name" value="DHAD_IlvD/Edd"/>
</dbReference>
<dbReference type="GO" id="GO:0051537">
    <property type="term" value="F:2 iron, 2 sulfur cluster binding"/>
    <property type="evidence" value="ECO:0007669"/>
    <property type="project" value="UniProtKB-KW"/>
</dbReference>
<keyword evidence="9" id="KW-0456">Lyase</keyword>
<dbReference type="GO" id="GO:0004160">
    <property type="term" value="F:dihydroxy-acid dehydratase activity"/>
    <property type="evidence" value="ECO:0007669"/>
    <property type="project" value="UniProtKB-EC"/>
</dbReference>
<dbReference type="Gene3D" id="3.50.30.80">
    <property type="entry name" value="IlvD/EDD C-terminal domain-like"/>
    <property type="match status" value="1"/>
</dbReference>
<keyword evidence="7" id="KW-0408">Iron</keyword>
<dbReference type="SUPFAM" id="SSF52016">
    <property type="entry name" value="LeuD/IlvD-like"/>
    <property type="match status" value="1"/>
</dbReference>
<dbReference type="GO" id="GO:0009099">
    <property type="term" value="P:L-valine biosynthetic process"/>
    <property type="evidence" value="ECO:0007669"/>
    <property type="project" value="UniProtKB-UniPathway"/>
</dbReference>
<keyword evidence="25" id="KW-1185">Reference proteome</keyword>
<keyword evidence="10" id="KW-0100">Branched-chain amino acid biosynthesis</keyword>
<keyword evidence="6" id="KW-0460">Magnesium</keyword>
<evidence type="ECO:0000313" key="19">
    <source>
        <dbReference type="EMBL" id="CAF0742862.1"/>
    </source>
</evidence>
<evidence type="ECO:0000256" key="4">
    <source>
        <dbReference type="ARBA" id="ARBA00022714"/>
    </source>
</evidence>
<keyword evidence="4" id="KW-0001">2Fe-2S</keyword>
<evidence type="ECO:0000256" key="16">
    <source>
        <dbReference type="ARBA" id="ARBA00052865"/>
    </source>
</evidence>
<comment type="catalytic activity">
    <reaction evidence="16">
        <text>(2R,3R)-2,3-dihydroxy-3-methylpentanoate = (S)-3-methyl-2-oxopentanoate + H2O</text>
        <dbReference type="Rhea" id="RHEA:27694"/>
        <dbReference type="ChEBI" id="CHEBI:15377"/>
        <dbReference type="ChEBI" id="CHEBI:35146"/>
        <dbReference type="ChEBI" id="CHEBI:49258"/>
        <dbReference type="EC" id="4.2.1.9"/>
    </reaction>
    <physiologicalReaction direction="left-to-right" evidence="16">
        <dbReference type="Rhea" id="RHEA:27695"/>
    </physiologicalReaction>
</comment>
<dbReference type="Pfam" id="PF24877">
    <property type="entry name" value="ILV_EDD_C"/>
    <property type="match status" value="1"/>
</dbReference>
<comment type="caution">
    <text evidence="22">The sequence shown here is derived from an EMBL/GenBank/DDBJ whole genome shotgun (WGS) entry which is preliminary data.</text>
</comment>
<dbReference type="Proteomes" id="UP000663823">
    <property type="component" value="Unassembled WGS sequence"/>
</dbReference>
<comment type="pathway">
    <text evidence="12">Amino-acid biosynthesis; L-valine biosynthesis; L-valine from pyruvate: step 3/4.</text>
</comment>
<evidence type="ECO:0000256" key="7">
    <source>
        <dbReference type="ARBA" id="ARBA00023004"/>
    </source>
</evidence>
<evidence type="ECO:0000256" key="12">
    <source>
        <dbReference type="ARBA" id="ARBA00029436"/>
    </source>
</evidence>
<dbReference type="Proteomes" id="UP000663870">
    <property type="component" value="Unassembled WGS sequence"/>
</dbReference>
<evidence type="ECO:0000256" key="9">
    <source>
        <dbReference type="ARBA" id="ARBA00023239"/>
    </source>
</evidence>
<evidence type="ECO:0000313" key="21">
    <source>
        <dbReference type="EMBL" id="CAF0867606.1"/>
    </source>
</evidence>
<evidence type="ECO:0000256" key="3">
    <source>
        <dbReference type="ARBA" id="ARBA00022605"/>
    </source>
</evidence>
<evidence type="ECO:0000313" key="20">
    <source>
        <dbReference type="EMBL" id="CAF0794324.1"/>
    </source>
</evidence>
<evidence type="ECO:0000259" key="18">
    <source>
        <dbReference type="Pfam" id="PF24877"/>
    </source>
</evidence>
<dbReference type="EC" id="4.2.1.9" evidence="14"/>
<evidence type="ECO:0000313" key="23">
    <source>
        <dbReference type="EMBL" id="CAF3665102.1"/>
    </source>
</evidence>
<keyword evidence="3" id="KW-0028">Amino-acid biosynthesis</keyword>
<dbReference type="UniPathway" id="UPA00049">
    <property type="reaction ID" value="UER00061"/>
</dbReference>
<dbReference type="GO" id="GO:0009097">
    <property type="term" value="P:isoleucine biosynthetic process"/>
    <property type="evidence" value="ECO:0007669"/>
    <property type="project" value="UniProtKB-UniPathway"/>
</dbReference>
<dbReference type="Proteomes" id="UP000663874">
    <property type="component" value="Unassembled WGS sequence"/>
</dbReference>
<evidence type="ECO:0000256" key="14">
    <source>
        <dbReference type="ARBA" id="ARBA00029490"/>
    </source>
</evidence>
<dbReference type="OrthoDB" id="1294at2759"/>
<dbReference type="Pfam" id="PF00920">
    <property type="entry name" value="ILVD_EDD_N"/>
    <property type="match status" value="1"/>
</dbReference>
<dbReference type="NCBIfam" id="NF002068">
    <property type="entry name" value="PRK00911.1"/>
    <property type="match status" value="1"/>
</dbReference>
<dbReference type="NCBIfam" id="TIGR00110">
    <property type="entry name" value="ilvD"/>
    <property type="match status" value="1"/>
</dbReference>
<dbReference type="PANTHER" id="PTHR21000:SF5">
    <property type="entry name" value="DIHYDROXY-ACID DEHYDRATASE, MITOCHONDRIAL"/>
    <property type="match status" value="1"/>
</dbReference>
<evidence type="ECO:0000259" key="17">
    <source>
        <dbReference type="Pfam" id="PF00920"/>
    </source>
</evidence>
<evidence type="ECO:0000256" key="15">
    <source>
        <dbReference type="ARBA" id="ARBA00034078"/>
    </source>
</evidence>
<protein>
    <recommendedName>
        <fullName evidence="14">dihydroxy-acid dehydratase</fullName>
        <ecNumber evidence="14">4.2.1.9</ecNumber>
    </recommendedName>
</protein>
<dbReference type="InterPro" id="IPR000581">
    <property type="entry name" value="ILV_EDD_N"/>
</dbReference>
<keyword evidence="5" id="KW-0479">Metal-binding</keyword>
<evidence type="ECO:0000256" key="8">
    <source>
        <dbReference type="ARBA" id="ARBA00023014"/>
    </source>
</evidence>
<dbReference type="InterPro" id="IPR056740">
    <property type="entry name" value="ILV_EDD_C"/>
</dbReference>
<dbReference type="Proteomes" id="UP000663882">
    <property type="component" value="Unassembled WGS sequence"/>
</dbReference>
<dbReference type="GO" id="GO:0046872">
    <property type="term" value="F:metal ion binding"/>
    <property type="evidence" value="ECO:0007669"/>
    <property type="project" value="UniProtKB-KW"/>
</dbReference>
<gene>
    <name evidence="23" type="ORF">FNK824_LOCUS6812</name>
    <name evidence="21" type="ORF">JXQ802_LOCUS7517</name>
    <name evidence="22" type="ORF">JXQ802_LOCUS7616</name>
    <name evidence="24" type="ORF">OTI717_LOCUS14086</name>
    <name evidence="19" type="ORF">PYM288_LOCUS1660</name>
    <name evidence="20" type="ORF">RFH988_LOCUS3588</name>
</gene>
<proteinExistence type="inferred from homology"/>
<dbReference type="InterPro" id="IPR020558">
    <property type="entry name" value="DiOHA_6PGluconate_deHydtase_CS"/>
</dbReference>
<evidence type="ECO:0000256" key="13">
    <source>
        <dbReference type="ARBA" id="ARBA00029437"/>
    </source>
</evidence>
<dbReference type="PANTHER" id="PTHR21000">
    <property type="entry name" value="DIHYDROXY-ACID DEHYDRATASE DAD"/>
    <property type="match status" value="1"/>
</dbReference>
<dbReference type="AlphaFoldDB" id="A0A813XCM7"/>
<evidence type="ECO:0000313" key="25">
    <source>
        <dbReference type="Proteomes" id="UP000663870"/>
    </source>
</evidence>
<dbReference type="EMBL" id="CAJNOH010000009">
    <property type="protein sequence ID" value="CAF0742862.1"/>
    <property type="molecule type" value="Genomic_DNA"/>
</dbReference>
<evidence type="ECO:0000256" key="10">
    <source>
        <dbReference type="ARBA" id="ARBA00023304"/>
    </source>
</evidence>
<dbReference type="EMBL" id="CAJNOL010000126">
    <property type="protein sequence ID" value="CAF0867606.1"/>
    <property type="molecule type" value="Genomic_DNA"/>
</dbReference>
<comment type="cofactor">
    <cofactor evidence="1">
        <name>Mg(2+)</name>
        <dbReference type="ChEBI" id="CHEBI:18420"/>
    </cofactor>
</comment>
<dbReference type="InterPro" id="IPR004404">
    <property type="entry name" value="DihydroxyA_deHydtase"/>
</dbReference>
<dbReference type="InterPro" id="IPR037237">
    <property type="entry name" value="IlvD/EDD_N"/>
</dbReference>
<dbReference type="UniPathway" id="UPA00047">
    <property type="reaction ID" value="UER00057"/>
</dbReference>
<evidence type="ECO:0000256" key="5">
    <source>
        <dbReference type="ARBA" id="ARBA00022723"/>
    </source>
</evidence>
<dbReference type="EMBL" id="CAJOBE010000606">
    <property type="protein sequence ID" value="CAF3665102.1"/>
    <property type="molecule type" value="Genomic_DNA"/>
</dbReference>
<accession>A0A813XCM7</accession>
<dbReference type="EMBL" id="CAJOAX010001544">
    <property type="protein sequence ID" value="CAF3725248.1"/>
    <property type="molecule type" value="Genomic_DNA"/>
</dbReference>
<reference evidence="22" key="1">
    <citation type="submission" date="2021-02" db="EMBL/GenBank/DDBJ databases">
        <authorList>
            <person name="Nowell W R."/>
        </authorList>
    </citation>
    <scope>NUCLEOTIDE SEQUENCE</scope>
</reference>
<comment type="cofactor">
    <cofactor evidence="15">
        <name>[2Fe-2S] cluster</name>
        <dbReference type="ChEBI" id="CHEBI:190135"/>
    </cofactor>
</comment>
<name>A0A813XCM7_9BILA</name>
<dbReference type="HAMAP" id="MF_00012">
    <property type="entry name" value="IlvD"/>
    <property type="match status" value="1"/>
</dbReference>
<evidence type="ECO:0000256" key="2">
    <source>
        <dbReference type="ARBA" id="ARBA00006486"/>
    </source>
</evidence>
<organism evidence="22 25">
    <name type="scientific">Rotaria sordida</name>
    <dbReference type="NCBI Taxonomy" id="392033"/>
    <lineage>
        <taxon>Eukaryota</taxon>
        <taxon>Metazoa</taxon>
        <taxon>Spiralia</taxon>
        <taxon>Gnathifera</taxon>
        <taxon>Rotifera</taxon>
        <taxon>Eurotatoria</taxon>
        <taxon>Bdelloidea</taxon>
        <taxon>Philodinida</taxon>
        <taxon>Philodinidae</taxon>
        <taxon>Rotaria</taxon>
    </lineage>
</organism>
<evidence type="ECO:0000313" key="24">
    <source>
        <dbReference type="EMBL" id="CAF3725248.1"/>
    </source>
</evidence>
<comment type="pathway">
    <text evidence="13">Amino-acid biosynthesis; L-isoleucine biosynthesis; L-isoleucine from 2-oxobutanoate: step 3/4.</text>
</comment>
<dbReference type="FunFam" id="3.50.30.80:FF:000001">
    <property type="entry name" value="Dihydroxy-acid dehydratase"/>
    <property type="match status" value="1"/>
</dbReference>
<keyword evidence="8" id="KW-0411">Iron-sulfur</keyword>
<feature type="domain" description="Dihydroxy-acid/6-phosphogluconate dehydratase C-terminal" evidence="18">
    <location>
        <begin position="388"/>
        <end position="586"/>
    </location>
</feature>
<comment type="similarity">
    <text evidence="2">Belongs to the IlvD/Edd family.</text>
</comment>
<evidence type="ECO:0000256" key="11">
    <source>
        <dbReference type="ARBA" id="ARBA00029304"/>
    </source>
</evidence>
<dbReference type="PROSITE" id="PS00887">
    <property type="entry name" value="ILVD_EDD_2"/>
    <property type="match status" value="1"/>
</dbReference>
<evidence type="ECO:0000256" key="1">
    <source>
        <dbReference type="ARBA" id="ARBA00001946"/>
    </source>
</evidence>
<dbReference type="EMBL" id="CAJNOO010000087">
    <property type="protein sequence ID" value="CAF0794324.1"/>
    <property type="molecule type" value="Genomic_DNA"/>
</dbReference>
<comment type="catalytic activity">
    <reaction evidence="11">
        <text>(2R)-2,3-dihydroxy-3-methylbutanoate = 3-methyl-2-oxobutanoate + H2O</text>
        <dbReference type="Rhea" id="RHEA:24809"/>
        <dbReference type="ChEBI" id="CHEBI:11851"/>
        <dbReference type="ChEBI" id="CHEBI:15377"/>
        <dbReference type="ChEBI" id="CHEBI:49072"/>
        <dbReference type="EC" id="4.2.1.9"/>
    </reaction>
    <physiologicalReaction direction="left-to-right" evidence="11">
        <dbReference type="Rhea" id="RHEA:24810"/>
    </physiologicalReaction>
</comment>